<dbReference type="Proteomes" id="UP001176521">
    <property type="component" value="Unassembled WGS sequence"/>
</dbReference>
<gene>
    <name evidence="1" type="ORF">OC842_007355</name>
</gene>
<accession>A0AAN6G6H8</accession>
<dbReference type="AlphaFoldDB" id="A0AAN6G6H8"/>
<reference evidence="1" key="1">
    <citation type="journal article" date="2023" name="PhytoFront">
        <title>Draft Genome Resources of Seven Strains of Tilletia horrida, Causal Agent of Kernel Smut of Rice.</title>
        <authorList>
            <person name="Khanal S."/>
            <person name="Antony Babu S."/>
            <person name="Zhou X.G."/>
        </authorList>
    </citation>
    <scope>NUCLEOTIDE SEQUENCE</scope>
    <source>
        <strain evidence="1">TX3</strain>
    </source>
</reference>
<comment type="caution">
    <text evidence="1">The sequence shown here is derived from an EMBL/GenBank/DDBJ whole genome shotgun (WGS) entry which is preliminary data.</text>
</comment>
<name>A0AAN6G6H8_9BASI</name>
<dbReference type="EMBL" id="JAPDMQ010000925">
    <property type="protein sequence ID" value="KAK0519708.1"/>
    <property type="molecule type" value="Genomic_DNA"/>
</dbReference>
<evidence type="ECO:0000313" key="1">
    <source>
        <dbReference type="EMBL" id="KAK0519708.1"/>
    </source>
</evidence>
<evidence type="ECO:0000313" key="2">
    <source>
        <dbReference type="Proteomes" id="UP001176521"/>
    </source>
</evidence>
<evidence type="ECO:0008006" key="3">
    <source>
        <dbReference type="Google" id="ProtNLM"/>
    </source>
</evidence>
<feature type="non-terminal residue" evidence="1">
    <location>
        <position position="317"/>
    </location>
</feature>
<organism evidence="1 2">
    <name type="scientific">Tilletia horrida</name>
    <dbReference type="NCBI Taxonomy" id="155126"/>
    <lineage>
        <taxon>Eukaryota</taxon>
        <taxon>Fungi</taxon>
        <taxon>Dikarya</taxon>
        <taxon>Basidiomycota</taxon>
        <taxon>Ustilaginomycotina</taxon>
        <taxon>Exobasidiomycetes</taxon>
        <taxon>Tilletiales</taxon>
        <taxon>Tilletiaceae</taxon>
        <taxon>Tilletia</taxon>
    </lineage>
</organism>
<sequence>MPTKQTDEVPKGATTRAAARQEGLAAVAAGPSAPPSMEEKLNKMLACVDCRPSWWPDVGSLLPHVRSGAALGSHQSKPVASRVGVGCSWCAGRLARTRHHVAERAHAVAAHDSAARADNSRHQSVVHLRARADRSTQHGLDLDDRLDRVSTDHAARAADRTGWFQSEPVLFEATDGPSSAAAPERDHPPVTSSRQLICKHETLGSFDGDPTKLEGFLSRVRAIGRKRIAGWEDAVIAAVPDALTVQAAKWHASLTEKETAAWTTLDDLIAAMRRAFPINRAQLRSLARQRQWEPRAESAMNYYYDKVLLMRQAFGDT</sequence>
<proteinExistence type="predicted"/>
<keyword evidence="2" id="KW-1185">Reference proteome</keyword>
<protein>
    <recommendedName>
        <fullName evidence="3">Retrotransposon gag domain-containing protein</fullName>
    </recommendedName>
</protein>